<feature type="transmembrane region" description="Helical" evidence="8">
    <location>
        <begin position="352"/>
        <end position="373"/>
    </location>
</feature>
<feature type="transmembrane region" description="Helical" evidence="8">
    <location>
        <begin position="197"/>
        <end position="218"/>
    </location>
</feature>
<dbReference type="KEGG" id="tpi:TREPR_1573"/>
<sequence>MHLVFPYFTTFVVYAVITPYLPILIRGQGYSPTMVGILLGIFEGAGIAGPFFFGYFADKMGQYKPGLILVYVLLIAAGIPLALVHQPLISALLIAVLGMGFRSTTPLLDAVATINLGKTGNYGKIRAVGSLSFIVMVLFLQLSLFLPVDTPVNIGIWIVLSSVLALFSMIIIPGKYTGASKSGTPTPQGTALGRKTGLPLLAAGLLIIALNRLAMAPVNGFLSLYVTESLHWNAVGLVWALATLAELPFMFISNRFIRRFGALPLLAVTTAAVGIRLGIYVLFPTKGGIIVAQLLHSFCYGIFHPAAVAFIASCVPPERRALGMSLYLSLGTGLPTLVGNILGGIIVEHLGYRALFGSFISFAVLALILYCFIHLKIRRSVAGNS</sequence>
<dbReference type="OrthoDB" id="357677at2"/>
<comment type="subcellular location">
    <subcellularLocation>
        <location evidence="1">Cell inner membrane</location>
        <topology evidence="1">Multi-pass membrane protein</topology>
    </subcellularLocation>
</comment>
<reference evidence="10 11" key="2">
    <citation type="journal article" date="2011" name="ISME J.">
        <title>RNA-seq reveals cooperative metabolic interactions between two termite-gut spirochete species in co-culture.</title>
        <authorList>
            <person name="Rosenthal A.Z."/>
            <person name="Matson E.G."/>
            <person name="Eldar A."/>
            <person name="Leadbetter J.R."/>
        </authorList>
    </citation>
    <scope>NUCLEOTIDE SEQUENCE [LARGE SCALE GENOMIC DNA]</scope>
    <source>
        <strain evidence="11">ATCC BAA-887 / DSM 12427 / ZAS-2</strain>
    </source>
</reference>
<keyword evidence="3" id="KW-1003">Cell membrane</keyword>
<accession>F5YPD3</accession>
<name>F5YPD3_TREPZ</name>
<dbReference type="PANTHER" id="PTHR23522">
    <property type="entry name" value="BLL5896 PROTEIN"/>
    <property type="match status" value="1"/>
</dbReference>
<keyword evidence="5 8" id="KW-0812">Transmembrane</keyword>
<keyword evidence="11" id="KW-1185">Reference proteome</keyword>
<evidence type="ECO:0000313" key="10">
    <source>
        <dbReference type="EMBL" id="AEF84510.1"/>
    </source>
</evidence>
<dbReference type="Proteomes" id="UP000009223">
    <property type="component" value="Chromosome"/>
</dbReference>
<feature type="transmembrane region" description="Helical" evidence="8">
    <location>
        <begin position="154"/>
        <end position="176"/>
    </location>
</feature>
<evidence type="ECO:0000256" key="8">
    <source>
        <dbReference type="SAM" id="Phobius"/>
    </source>
</evidence>
<evidence type="ECO:0000256" key="4">
    <source>
        <dbReference type="ARBA" id="ARBA00022519"/>
    </source>
</evidence>
<evidence type="ECO:0000256" key="5">
    <source>
        <dbReference type="ARBA" id="ARBA00022692"/>
    </source>
</evidence>
<dbReference type="GO" id="GO:0030395">
    <property type="term" value="F:lactose binding"/>
    <property type="evidence" value="ECO:0007669"/>
    <property type="project" value="TreeGrafter"/>
</dbReference>
<keyword evidence="7 8" id="KW-0472">Membrane</keyword>
<dbReference type="InterPro" id="IPR020846">
    <property type="entry name" value="MFS_dom"/>
</dbReference>
<dbReference type="SUPFAM" id="SSF103473">
    <property type="entry name" value="MFS general substrate transporter"/>
    <property type="match status" value="1"/>
</dbReference>
<dbReference type="GO" id="GO:0005886">
    <property type="term" value="C:plasma membrane"/>
    <property type="evidence" value="ECO:0007669"/>
    <property type="project" value="UniProtKB-SubCell"/>
</dbReference>
<feature type="transmembrane region" description="Helical" evidence="8">
    <location>
        <begin position="263"/>
        <end position="283"/>
    </location>
</feature>
<dbReference type="EMBL" id="CP001843">
    <property type="protein sequence ID" value="AEF84510.1"/>
    <property type="molecule type" value="Genomic_DNA"/>
</dbReference>
<evidence type="ECO:0000259" key="9">
    <source>
        <dbReference type="PROSITE" id="PS50850"/>
    </source>
</evidence>
<organism evidence="10 11">
    <name type="scientific">Treponema primitia (strain ATCC BAA-887 / DSM 12427 / ZAS-2)</name>
    <dbReference type="NCBI Taxonomy" id="545694"/>
    <lineage>
        <taxon>Bacteria</taxon>
        <taxon>Pseudomonadati</taxon>
        <taxon>Spirochaetota</taxon>
        <taxon>Spirochaetia</taxon>
        <taxon>Spirochaetales</taxon>
        <taxon>Treponemataceae</taxon>
        <taxon>Treponema</taxon>
    </lineage>
</organism>
<proteinExistence type="predicted"/>
<dbReference type="HOGENOM" id="CLU_013133_6_1_12"/>
<reference evidence="11" key="1">
    <citation type="submission" date="2009-12" db="EMBL/GenBank/DDBJ databases">
        <title>Complete sequence of Treponema primitia strain ZAS-2.</title>
        <authorList>
            <person name="Tetu S.G."/>
            <person name="Matson E."/>
            <person name="Ren Q."/>
            <person name="Seshadri R."/>
            <person name="Elbourne L."/>
            <person name="Hassan K.A."/>
            <person name="Durkin A."/>
            <person name="Radune D."/>
            <person name="Mohamoud Y."/>
            <person name="Shay R."/>
            <person name="Jin S."/>
            <person name="Zhang X."/>
            <person name="Lucey K."/>
            <person name="Ballor N.R."/>
            <person name="Ottesen E."/>
            <person name="Rosenthal R."/>
            <person name="Allen A."/>
            <person name="Leadbetter J.R."/>
            <person name="Paulsen I.T."/>
        </authorList>
    </citation>
    <scope>NUCLEOTIDE SEQUENCE [LARGE SCALE GENOMIC DNA]</scope>
    <source>
        <strain evidence="11">ATCC BAA-887 / DSM 12427 / ZAS-2</strain>
    </source>
</reference>
<evidence type="ECO:0000256" key="6">
    <source>
        <dbReference type="ARBA" id="ARBA00022989"/>
    </source>
</evidence>
<feature type="domain" description="Major facilitator superfamily (MFS) profile" evidence="9">
    <location>
        <begin position="197"/>
        <end position="385"/>
    </location>
</feature>
<evidence type="ECO:0000256" key="2">
    <source>
        <dbReference type="ARBA" id="ARBA00022448"/>
    </source>
</evidence>
<dbReference type="GO" id="GO:0015528">
    <property type="term" value="F:lactose:proton symporter activity"/>
    <property type="evidence" value="ECO:0007669"/>
    <property type="project" value="TreeGrafter"/>
</dbReference>
<keyword evidence="2" id="KW-0813">Transport</keyword>
<dbReference type="RefSeq" id="WP_015708542.1">
    <property type="nucleotide sequence ID" value="NC_015578.1"/>
</dbReference>
<protein>
    <submittedName>
        <fullName evidence="10">Transporter, major facilitator family</fullName>
    </submittedName>
</protein>
<feature type="transmembrane region" description="Helical" evidence="8">
    <location>
        <begin position="324"/>
        <end position="346"/>
    </location>
</feature>
<evidence type="ECO:0000256" key="3">
    <source>
        <dbReference type="ARBA" id="ARBA00022475"/>
    </source>
</evidence>
<dbReference type="PANTHER" id="PTHR23522:SF10">
    <property type="entry name" value="3-PHENYLPROPIONIC ACID TRANSPORTER-RELATED"/>
    <property type="match status" value="1"/>
</dbReference>
<feature type="transmembrane region" description="Helical" evidence="8">
    <location>
        <begin position="230"/>
        <end position="251"/>
    </location>
</feature>
<evidence type="ECO:0000256" key="7">
    <source>
        <dbReference type="ARBA" id="ARBA00023136"/>
    </source>
</evidence>
<gene>
    <name evidence="10" type="ordered locus">TREPR_1573</name>
</gene>
<keyword evidence="4" id="KW-0997">Cell inner membrane</keyword>
<evidence type="ECO:0000313" key="11">
    <source>
        <dbReference type="Proteomes" id="UP000009223"/>
    </source>
</evidence>
<keyword evidence="6 8" id="KW-1133">Transmembrane helix</keyword>
<dbReference type="STRING" id="545694.TREPR_1573"/>
<feature type="transmembrane region" description="Helical" evidence="8">
    <location>
        <begin position="127"/>
        <end position="148"/>
    </location>
</feature>
<dbReference type="InterPro" id="IPR036259">
    <property type="entry name" value="MFS_trans_sf"/>
</dbReference>
<dbReference type="Pfam" id="PF12832">
    <property type="entry name" value="MFS_1_like"/>
    <property type="match status" value="1"/>
</dbReference>
<dbReference type="eggNOG" id="COG2814">
    <property type="taxonomic scope" value="Bacteria"/>
</dbReference>
<feature type="transmembrane region" description="Helical" evidence="8">
    <location>
        <begin position="37"/>
        <end position="56"/>
    </location>
</feature>
<evidence type="ECO:0000256" key="1">
    <source>
        <dbReference type="ARBA" id="ARBA00004429"/>
    </source>
</evidence>
<dbReference type="Gene3D" id="1.20.1250.20">
    <property type="entry name" value="MFS general substrate transporter like domains"/>
    <property type="match status" value="2"/>
</dbReference>
<dbReference type="InterPro" id="IPR024989">
    <property type="entry name" value="MFS_assoc_dom"/>
</dbReference>
<dbReference type="AlphaFoldDB" id="F5YPD3"/>
<feature type="transmembrane region" description="Helical" evidence="8">
    <location>
        <begin position="68"/>
        <end position="97"/>
    </location>
</feature>
<feature type="transmembrane region" description="Helical" evidence="8">
    <location>
        <begin position="6"/>
        <end position="25"/>
    </location>
</feature>
<dbReference type="PROSITE" id="PS50850">
    <property type="entry name" value="MFS"/>
    <property type="match status" value="1"/>
</dbReference>
<feature type="transmembrane region" description="Helical" evidence="8">
    <location>
        <begin position="289"/>
        <end position="312"/>
    </location>
</feature>